<comment type="caution">
    <text evidence="2">The sequence shown here is derived from an EMBL/GenBank/DDBJ whole genome shotgun (WGS) entry which is preliminary data.</text>
</comment>
<evidence type="ECO:0000256" key="1">
    <source>
        <dbReference type="SAM" id="Phobius"/>
    </source>
</evidence>
<dbReference type="AlphaFoldDB" id="A0A923M8C0"/>
<accession>A0A923M8C0</accession>
<protein>
    <submittedName>
        <fullName evidence="2">Uncharacterized protein</fullName>
    </submittedName>
</protein>
<gene>
    <name evidence="2" type="ORF">H8R02_15410</name>
</gene>
<feature type="transmembrane region" description="Helical" evidence="1">
    <location>
        <begin position="20"/>
        <end position="38"/>
    </location>
</feature>
<sequence>METPEKPAAVKRYDKPRPFFPGEPWVALAAGVASWFFTRKHQSLSVRTLGTFVGATLVARAANGKQRLGQVMRWTPIGGGIRRR</sequence>
<keyword evidence="1" id="KW-0812">Transmembrane</keyword>
<keyword evidence="1" id="KW-0472">Membrane</keyword>
<name>A0A923M8C0_9BURK</name>
<evidence type="ECO:0000313" key="2">
    <source>
        <dbReference type="EMBL" id="MBC5765855.1"/>
    </source>
</evidence>
<proteinExistence type="predicted"/>
<organism evidence="2 3">
    <name type="scientific">Ramlibacter albus</name>
    <dbReference type="NCBI Taxonomy" id="2079448"/>
    <lineage>
        <taxon>Bacteria</taxon>
        <taxon>Pseudomonadati</taxon>
        <taxon>Pseudomonadota</taxon>
        <taxon>Betaproteobacteria</taxon>
        <taxon>Burkholderiales</taxon>
        <taxon>Comamonadaceae</taxon>
        <taxon>Ramlibacter</taxon>
    </lineage>
</organism>
<dbReference type="RefSeq" id="WP_187082324.1">
    <property type="nucleotide sequence ID" value="NZ_JACORU010000005.1"/>
</dbReference>
<evidence type="ECO:0000313" key="3">
    <source>
        <dbReference type="Proteomes" id="UP000596827"/>
    </source>
</evidence>
<keyword evidence="3" id="KW-1185">Reference proteome</keyword>
<dbReference type="Proteomes" id="UP000596827">
    <property type="component" value="Unassembled WGS sequence"/>
</dbReference>
<reference evidence="2" key="1">
    <citation type="submission" date="2020-08" db="EMBL/GenBank/DDBJ databases">
        <title>Ramlibacter sp. GTP1 16S ribosomal RNA gene genome sequencing and assembly.</title>
        <authorList>
            <person name="Kang M."/>
        </authorList>
    </citation>
    <scope>NUCLEOTIDE SEQUENCE</scope>
    <source>
        <strain evidence="2">GTP1</strain>
    </source>
</reference>
<dbReference type="EMBL" id="JACORU010000005">
    <property type="protein sequence ID" value="MBC5765855.1"/>
    <property type="molecule type" value="Genomic_DNA"/>
</dbReference>
<keyword evidence="1" id="KW-1133">Transmembrane helix</keyword>